<keyword evidence="14" id="KW-1185">Reference proteome</keyword>
<dbReference type="CDD" id="cd01748">
    <property type="entry name" value="GATase1_IGP_Synthase"/>
    <property type="match status" value="1"/>
</dbReference>
<evidence type="ECO:0000256" key="2">
    <source>
        <dbReference type="ARBA" id="ARBA00011152"/>
    </source>
</evidence>
<comment type="subcellular location">
    <subcellularLocation>
        <location evidence="10">Cytoplasm</location>
    </subcellularLocation>
</comment>
<accession>A0A2V2N2S0</accession>
<evidence type="ECO:0000313" key="14">
    <source>
        <dbReference type="Proteomes" id="UP000245657"/>
    </source>
</evidence>
<dbReference type="PROSITE" id="PS51273">
    <property type="entry name" value="GATASE_TYPE_1"/>
    <property type="match status" value="1"/>
</dbReference>
<keyword evidence="6 10" id="KW-0368">Histidine biosynthesis</keyword>
<name>A0A2V2N2S0_9EURY</name>
<evidence type="ECO:0000256" key="11">
    <source>
        <dbReference type="PIRSR" id="PIRSR000495-1"/>
    </source>
</evidence>
<sequence length="202" mass="22607">MILVLDYGLGNVHSIAAKFVQMGEEVQISSSIESIEAADRIILPGVGNFGTGAKNLSNLEICGLLRRRIIHEKVPILGICLGMHLLTQRSEEGNGDGLGLIEGETKRFRFENNILPLPHMGWNEVRIRNNSPLFDSIPDNSRFYFVHSFHPICVVCSDVIATTNYGYDFSSVIGRDLVWGVQFHPEKSHKQGKQLMKNFARL</sequence>
<dbReference type="Gene3D" id="3.40.50.880">
    <property type="match status" value="1"/>
</dbReference>
<keyword evidence="4 10" id="KW-0378">Hydrolase</keyword>
<dbReference type="NCBIfam" id="TIGR01855">
    <property type="entry name" value="IMP_synth_hisH"/>
    <property type="match status" value="1"/>
</dbReference>
<dbReference type="GO" id="GO:0004359">
    <property type="term" value="F:glutaminase activity"/>
    <property type="evidence" value="ECO:0007669"/>
    <property type="project" value="UniProtKB-EC"/>
</dbReference>
<dbReference type="AlphaFoldDB" id="A0A2V2N2S0"/>
<dbReference type="PIRSF" id="PIRSF000495">
    <property type="entry name" value="Amidotransf_hisH"/>
    <property type="match status" value="1"/>
</dbReference>
<evidence type="ECO:0000313" key="13">
    <source>
        <dbReference type="EMBL" id="PWR72845.1"/>
    </source>
</evidence>
<dbReference type="GO" id="GO:0000105">
    <property type="term" value="P:L-histidine biosynthetic process"/>
    <property type="evidence" value="ECO:0007669"/>
    <property type="project" value="UniProtKB-UniRule"/>
</dbReference>
<dbReference type="GO" id="GO:0005737">
    <property type="term" value="C:cytoplasm"/>
    <property type="evidence" value="ECO:0007669"/>
    <property type="project" value="UniProtKB-SubCell"/>
</dbReference>
<dbReference type="UniPathway" id="UPA00031">
    <property type="reaction ID" value="UER00010"/>
</dbReference>
<dbReference type="InterPro" id="IPR029062">
    <property type="entry name" value="Class_I_gatase-like"/>
</dbReference>
<dbReference type="RefSeq" id="WP_109968357.1">
    <property type="nucleotide sequence ID" value="NZ_CP176093.1"/>
</dbReference>
<comment type="function">
    <text evidence="10">IGPS catalyzes the conversion of PRFAR and glutamine to IGP, AICAR and glutamate. The HisH subunit catalyzes the hydrolysis of glutamine to glutamate and ammonia as part of the synthesis of IGP and AICAR. The resulting ammonia molecule is channeled to the active site of HisF.</text>
</comment>
<comment type="subunit">
    <text evidence="2 10">Heterodimer of HisH and HisF.</text>
</comment>
<gene>
    <name evidence="10 13" type="primary">hisH</name>
    <name evidence="13" type="ORF">DK846_07815</name>
</gene>
<keyword evidence="5 10" id="KW-0315">Glutamine amidotransferase</keyword>
<dbReference type="GO" id="GO:0000107">
    <property type="term" value="F:imidazoleglycerol-phosphate synthase activity"/>
    <property type="evidence" value="ECO:0007669"/>
    <property type="project" value="UniProtKB-UniRule"/>
</dbReference>
<organism evidence="13 14">
    <name type="scientific">Methanospirillum lacunae</name>
    <dbReference type="NCBI Taxonomy" id="668570"/>
    <lineage>
        <taxon>Archaea</taxon>
        <taxon>Methanobacteriati</taxon>
        <taxon>Methanobacteriota</taxon>
        <taxon>Stenosarchaea group</taxon>
        <taxon>Methanomicrobia</taxon>
        <taxon>Methanomicrobiales</taxon>
        <taxon>Methanospirillaceae</taxon>
        <taxon>Methanospirillum</taxon>
    </lineage>
</organism>
<comment type="caution">
    <text evidence="13">The sequence shown here is derived from an EMBL/GenBank/DDBJ whole genome shotgun (WGS) entry which is preliminary data.</text>
</comment>
<dbReference type="PANTHER" id="PTHR42701">
    <property type="entry name" value="IMIDAZOLE GLYCEROL PHOSPHATE SYNTHASE SUBUNIT HISH"/>
    <property type="match status" value="1"/>
</dbReference>
<evidence type="ECO:0000256" key="6">
    <source>
        <dbReference type="ARBA" id="ARBA00023102"/>
    </source>
</evidence>
<comment type="catalytic activity">
    <reaction evidence="9 10">
        <text>L-glutamine + H2O = L-glutamate + NH4(+)</text>
        <dbReference type="Rhea" id="RHEA:15889"/>
        <dbReference type="ChEBI" id="CHEBI:15377"/>
        <dbReference type="ChEBI" id="CHEBI:28938"/>
        <dbReference type="ChEBI" id="CHEBI:29985"/>
        <dbReference type="ChEBI" id="CHEBI:58359"/>
        <dbReference type="EC" id="3.5.1.2"/>
    </reaction>
</comment>
<evidence type="ECO:0000256" key="4">
    <source>
        <dbReference type="ARBA" id="ARBA00022801"/>
    </source>
</evidence>
<protein>
    <recommendedName>
        <fullName evidence="10">Imidazole glycerol phosphate synthase subunit HisH</fullName>
        <ecNumber evidence="10">4.3.2.10</ecNumber>
    </recommendedName>
    <alternativeName>
        <fullName evidence="10">IGP synthase glutaminase subunit</fullName>
        <ecNumber evidence="10">3.5.1.2</ecNumber>
    </alternativeName>
    <alternativeName>
        <fullName evidence="10">IGP synthase subunit HisH</fullName>
    </alternativeName>
    <alternativeName>
        <fullName evidence="10">ImGP synthase subunit HisH</fullName>
        <shortName evidence="10">IGPS subunit HisH</shortName>
    </alternativeName>
</protein>
<dbReference type="HAMAP" id="MF_00278">
    <property type="entry name" value="HisH"/>
    <property type="match status" value="1"/>
</dbReference>
<dbReference type="EC" id="3.5.1.2" evidence="10"/>
<dbReference type="Proteomes" id="UP000245657">
    <property type="component" value="Unassembled WGS sequence"/>
</dbReference>
<dbReference type="EMBL" id="QGMY01000006">
    <property type="protein sequence ID" value="PWR72845.1"/>
    <property type="molecule type" value="Genomic_DNA"/>
</dbReference>
<feature type="domain" description="Glutamine amidotransferase" evidence="12">
    <location>
        <begin position="3"/>
        <end position="199"/>
    </location>
</feature>
<dbReference type="PANTHER" id="PTHR42701:SF1">
    <property type="entry name" value="IMIDAZOLE GLYCEROL PHOSPHATE SYNTHASE SUBUNIT HISH"/>
    <property type="match status" value="1"/>
</dbReference>
<dbReference type="Pfam" id="PF00117">
    <property type="entry name" value="GATase"/>
    <property type="match status" value="1"/>
</dbReference>
<proteinExistence type="inferred from homology"/>
<feature type="active site" description="Nucleophile" evidence="10 11">
    <location>
        <position position="80"/>
    </location>
</feature>
<reference evidence="13 14" key="1">
    <citation type="submission" date="2018-05" db="EMBL/GenBank/DDBJ databases">
        <title>Draft genome of Methanospirillum lacunae Ki8-1.</title>
        <authorList>
            <person name="Dueholm M.S."/>
            <person name="Nielsen P.H."/>
            <person name="Bakmann L.F."/>
            <person name="Otzen D.E."/>
        </authorList>
    </citation>
    <scope>NUCLEOTIDE SEQUENCE [LARGE SCALE GENOMIC DNA]</scope>
    <source>
        <strain evidence="13 14">Ki8-1</strain>
    </source>
</reference>
<evidence type="ECO:0000256" key="1">
    <source>
        <dbReference type="ARBA" id="ARBA00005091"/>
    </source>
</evidence>
<keyword evidence="3 10" id="KW-0028">Amino-acid biosynthesis</keyword>
<dbReference type="GO" id="GO:0016829">
    <property type="term" value="F:lyase activity"/>
    <property type="evidence" value="ECO:0007669"/>
    <property type="project" value="UniProtKB-KW"/>
</dbReference>
<keyword evidence="7 10" id="KW-0456">Lyase</keyword>
<evidence type="ECO:0000259" key="12">
    <source>
        <dbReference type="Pfam" id="PF00117"/>
    </source>
</evidence>
<dbReference type="EC" id="4.3.2.10" evidence="10"/>
<feature type="active site" evidence="10 11">
    <location>
        <position position="186"/>
    </location>
</feature>
<dbReference type="InterPro" id="IPR010139">
    <property type="entry name" value="Imidazole-glycPsynth_HisH"/>
</dbReference>
<dbReference type="GeneID" id="97548446"/>
<evidence type="ECO:0000256" key="5">
    <source>
        <dbReference type="ARBA" id="ARBA00022962"/>
    </source>
</evidence>
<evidence type="ECO:0000256" key="7">
    <source>
        <dbReference type="ARBA" id="ARBA00023239"/>
    </source>
</evidence>
<dbReference type="InterPro" id="IPR017926">
    <property type="entry name" value="GATASE"/>
</dbReference>
<comment type="catalytic activity">
    <reaction evidence="8 10">
        <text>5-[(5-phospho-1-deoxy-D-ribulos-1-ylimino)methylamino]-1-(5-phospho-beta-D-ribosyl)imidazole-4-carboxamide + L-glutamine = D-erythro-1-(imidazol-4-yl)glycerol 3-phosphate + 5-amino-1-(5-phospho-beta-D-ribosyl)imidazole-4-carboxamide + L-glutamate + H(+)</text>
        <dbReference type="Rhea" id="RHEA:24793"/>
        <dbReference type="ChEBI" id="CHEBI:15378"/>
        <dbReference type="ChEBI" id="CHEBI:29985"/>
        <dbReference type="ChEBI" id="CHEBI:58278"/>
        <dbReference type="ChEBI" id="CHEBI:58359"/>
        <dbReference type="ChEBI" id="CHEBI:58475"/>
        <dbReference type="ChEBI" id="CHEBI:58525"/>
        <dbReference type="EC" id="4.3.2.10"/>
    </reaction>
</comment>
<evidence type="ECO:0000256" key="10">
    <source>
        <dbReference type="HAMAP-Rule" id="MF_00278"/>
    </source>
</evidence>
<keyword evidence="10" id="KW-0963">Cytoplasm</keyword>
<dbReference type="OrthoDB" id="33401at2157"/>
<evidence type="ECO:0000256" key="9">
    <source>
        <dbReference type="ARBA" id="ARBA00049534"/>
    </source>
</evidence>
<evidence type="ECO:0000256" key="3">
    <source>
        <dbReference type="ARBA" id="ARBA00022605"/>
    </source>
</evidence>
<evidence type="ECO:0000256" key="8">
    <source>
        <dbReference type="ARBA" id="ARBA00047838"/>
    </source>
</evidence>
<feature type="active site" evidence="10 11">
    <location>
        <position position="184"/>
    </location>
</feature>
<dbReference type="SUPFAM" id="SSF52317">
    <property type="entry name" value="Class I glutamine amidotransferase-like"/>
    <property type="match status" value="1"/>
</dbReference>
<comment type="pathway">
    <text evidence="1 10">Amino-acid biosynthesis; L-histidine biosynthesis; L-histidine from 5-phospho-alpha-D-ribose 1-diphosphate: step 5/9.</text>
</comment>